<accession>A0A5R8LPQ0</accession>
<dbReference type="AlphaFoldDB" id="A0A5R8LPQ0"/>
<organism evidence="1 2">
    <name type="scientific">Lacticaseibacillus zeae</name>
    <name type="common">Lactobacillus zeae</name>
    <dbReference type="NCBI Taxonomy" id="57037"/>
    <lineage>
        <taxon>Bacteria</taxon>
        <taxon>Bacillati</taxon>
        <taxon>Bacillota</taxon>
        <taxon>Bacilli</taxon>
        <taxon>Lactobacillales</taxon>
        <taxon>Lactobacillaceae</taxon>
        <taxon>Lacticaseibacillus</taxon>
    </lineage>
</organism>
<reference evidence="1 2" key="1">
    <citation type="submission" date="2019-05" db="EMBL/GenBank/DDBJ databases">
        <title>Genome-based reclassification of Lactobacillus casei as Lactobacillus casei subsp. casei. subsp.nov., description of Lactobacillus casei subsp. zeae subsp. nov., and emended description of Lactobacillus casei.</title>
        <authorList>
            <person name="Huang C.-H."/>
        </authorList>
    </citation>
    <scope>NUCLEOTIDE SEQUENCE [LARGE SCALE GENOMIC DNA]</scope>
    <source>
        <strain evidence="1 2">CRBIP24.44</strain>
    </source>
</reference>
<dbReference type="RefSeq" id="WP_138131066.1">
    <property type="nucleotide sequence ID" value="NZ_VBWO01000007.1"/>
</dbReference>
<name>A0A5R8LPQ0_LACZE</name>
<dbReference type="EMBL" id="VBWO01000007">
    <property type="protein sequence ID" value="TLF39100.1"/>
    <property type="molecule type" value="Genomic_DNA"/>
</dbReference>
<evidence type="ECO:0000313" key="2">
    <source>
        <dbReference type="Proteomes" id="UP000309885"/>
    </source>
</evidence>
<dbReference type="Proteomes" id="UP000309885">
    <property type="component" value="Unassembled WGS sequence"/>
</dbReference>
<protein>
    <submittedName>
        <fullName evidence="1">Uncharacterized protein</fullName>
    </submittedName>
</protein>
<sequence>MNTIKAGTRYKKAPSSLADVSLITMGLMLILNCVVDGQGLTNTIYTEDKPSIAHRGDEAYR</sequence>
<gene>
    <name evidence="1" type="ORF">FEI15_08695</name>
</gene>
<evidence type="ECO:0000313" key="1">
    <source>
        <dbReference type="EMBL" id="TLF39100.1"/>
    </source>
</evidence>
<proteinExistence type="predicted"/>
<comment type="caution">
    <text evidence="1">The sequence shown here is derived from an EMBL/GenBank/DDBJ whole genome shotgun (WGS) entry which is preliminary data.</text>
</comment>